<gene>
    <name evidence="1" type="ORF">QTO34_017262</name>
</gene>
<evidence type="ECO:0000313" key="2">
    <source>
        <dbReference type="Proteomes" id="UP001177744"/>
    </source>
</evidence>
<dbReference type="PANTHER" id="PTHR18956">
    <property type="entry name" value="HYALURONAN MEDIATED MOTILITY RECEPTOR"/>
    <property type="match status" value="1"/>
</dbReference>
<dbReference type="GO" id="GO:0005540">
    <property type="term" value="F:hyaluronic acid binding"/>
    <property type="evidence" value="ECO:0007669"/>
    <property type="project" value="InterPro"/>
</dbReference>
<evidence type="ECO:0000313" key="1">
    <source>
        <dbReference type="EMBL" id="KAK1340867.1"/>
    </source>
</evidence>
<dbReference type="PANTHER" id="PTHR18956:SF6">
    <property type="entry name" value="HYALURONAN MEDIATED MOTILITY RECEPTOR"/>
    <property type="match status" value="1"/>
</dbReference>
<comment type="caution">
    <text evidence="1">The sequence shown here is derived from an EMBL/GenBank/DDBJ whole genome shotgun (WGS) entry which is preliminary data.</text>
</comment>
<accession>A0AA40I0P2</accession>
<dbReference type="GO" id="GO:0016020">
    <property type="term" value="C:membrane"/>
    <property type="evidence" value="ECO:0007669"/>
    <property type="project" value="TreeGrafter"/>
</dbReference>
<name>A0AA40I0P2_CNENI</name>
<dbReference type="EMBL" id="JAULJE010000007">
    <property type="protein sequence ID" value="KAK1340867.1"/>
    <property type="molecule type" value="Genomic_DNA"/>
</dbReference>
<dbReference type="AlphaFoldDB" id="A0AA40I0P2"/>
<reference evidence="1" key="1">
    <citation type="submission" date="2023-06" db="EMBL/GenBank/DDBJ databases">
        <title>Reference genome for the Northern bat (Eptesicus nilssonii), a most northern bat species.</title>
        <authorList>
            <person name="Laine V.N."/>
            <person name="Pulliainen A.T."/>
            <person name="Lilley T.M."/>
        </authorList>
    </citation>
    <scope>NUCLEOTIDE SEQUENCE</scope>
    <source>
        <strain evidence="1">BLF_Eptnil</strain>
        <tissue evidence="1">Kidney</tissue>
    </source>
</reference>
<dbReference type="Proteomes" id="UP001177744">
    <property type="component" value="Unassembled WGS sequence"/>
</dbReference>
<dbReference type="InterPro" id="IPR026203">
    <property type="entry name" value="IHABP"/>
</dbReference>
<proteinExistence type="predicted"/>
<sequence length="133" mass="15550">MLLTLRPPDVQKRYNSKVQNLGNVTAPFESYKALTARERKDLKLDNLSLREKVTEAKKSAERIQHQILETESSTQELCKDQLLKKHELKKSQFLVSKKNNLIWRTNSSSKVKTLRSSWVETSLAQWIERRPVD</sequence>
<keyword evidence="2" id="KW-1185">Reference proteome</keyword>
<protein>
    <submittedName>
        <fullName evidence="1">Uncharacterized protein</fullName>
    </submittedName>
</protein>
<organism evidence="1 2">
    <name type="scientific">Cnephaeus nilssonii</name>
    <name type="common">Northern bat</name>
    <name type="synonym">Eptesicus nilssonii</name>
    <dbReference type="NCBI Taxonomy" id="3371016"/>
    <lineage>
        <taxon>Eukaryota</taxon>
        <taxon>Metazoa</taxon>
        <taxon>Chordata</taxon>
        <taxon>Craniata</taxon>
        <taxon>Vertebrata</taxon>
        <taxon>Euteleostomi</taxon>
        <taxon>Mammalia</taxon>
        <taxon>Eutheria</taxon>
        <taxon>Laurasiatheria</taxon>
        <taxon>Chiroptera</taxon>
        <taxon>Yangochiroptera</taxon>
        <taxon>Vespertilionidae</taxon>
        <taxon>Cnephaeus</taxon>
    </lineage>
</organism>